<reference evidence="1" key="1">
    <citation type="submission" date="2011-09" db="EMBL/GenBank/DDBJ databases">
        <title>The permanent draft genome of Mucilaginibacter paludis DSM 18603.</title>
        <authorList>
            <consortium name="US DOE Joint Genome Institute (JGI-PGF)"/>
            <person name="Lucas S."/>
            <person name="Han J."/>
            <person name="Lapidus A."/>
            <person name="Bruce D."/>
            <person name="Goodwin L."/>
            <person name="Pitluck S."/>
            <person name="Peters L."/>
            <person name="Kyrpides N."/>
            <person name="Mavromatis K."/>
            <person name="Ivanova N."/>
            <person name="Mikhailova N."/>
            <person name="Held B."/>
            <person name="Detter J.C."/>
            <person name="Tapia R."/>
            <person name="Han C."/>
            <person name="Land M."/>
            <person name="Hauser L."/>
            <person name="Markowitz V."/>
            <person name="Cheng J.-F."/>
            <person name="Hugenholtz P."/>
            <person name="Woyke T."/>
            <person name="Wu D."/>
            <person name="Tindall B."/>
            <person name="Brambilla E."/>
            <person name="Klenk H.-P."/>
            <person name="Eisen J.A."/>
        </authorList>
    </citation>
    <scope>NUCLEOTIDE SEQUENCE [LARGE SCALE GENOMIC DNA]</scope>
    <source>
        <strain evidence="1">DSM 18603</strain>
    </source>
</reference>
<dbReference type="GO" id="GO:0003677">
    <property type="term" value="F:DNA binding"/>
    <property type="evidence" value="ECO:0007669"/>
    <property type="project" value="InterPro"/>
</dbReference>
<dbReference type="SUPFAM" id="SSF47413">
    <property type="entry name" value="lambda repressor-like DNA-binding domains"/>
    <property type="match status" value="1"/>
</dbReference>
<dbReference type="InterPro" id="IPR010982">
    <property type="entry name" value="Lambda_DNA-bd_dom_sf"/>
</dbReference>
<evidence type="ECO:0000313" key="1">
    <source>
        <dbReference type="EMBL" id="EHQ24808.1"/>
    </source>
</evidence>
<sequence>MTQQNDNSRSLNVGQNLTLMLEQAGLTIVGFSHGANISLNHARTIKNGKASISSKTAGKIADFFCIEAGLLFLPKAIKIKDPLNIPTIQKFYDENIQNDKFFTVKAKENSVTAILKEKIIYESLMDDWTRSKEIVTYVNETKKYKKYNNIFNIRSVSKALGRIYAESNLLERADLRENGKVFIYKRKQ</sequence>
<gene>
    <name evidence="1" type="ORF">Mucpa_0619</name>
</gene>
<dbReference type="EMBL" id="CM001403">
    <property type="protein sequence ID" value="EHQ24808.1"/>
    <property type="molecule type" value="Genomic_DNA"/>
</dbReference>
<dbReference type="CDD" id="cd00093">
    <property type="entry name" value="HTH_XRE"/>
    <property type="match status" value="1"/>
</dbReference>
<dbReference type="eggNOG" id="ENOG50334J6">
    <property type="taxonomic scope" value="Bacteria"/>
</dbReference>
<keyword evidence="2" id="KW-1185">Reference proteome</keyword>
<dbReference type="Proteomes" id="UP000002774">
    <property type="component" value="Chromosome"/>
</dbReference>
<dbReference type="AlphaFoldDB" id="H1Y472"/>
<name>H1Y472_9SPHI</name>
<protein>
    <submittedName>
        <fullName evidence="1">Uncharacterized protein</fullName>
    </submittedName>
</protein>
<proteinExistence type="predicted"/>
<dbReference type="HOGENOM" id="CLU_1439607_0_0_10"/>
<organism evidence="1 2">
    <name type="scientific">Mucilaginibacter paludis DSM 18603</name>
    <dbReference type="NCBI Taxonomy" id="714943"/>
    <lineage>
        <taxon>Bacteria</taxon>
        <taxon>Pseudomonadati</taxon>
        <taxon>Bacteroidota</taxon>
        <taxon>Sphingobacteriia</taxon>
        <taxon>Sphingobacteriales</taxon>
        <taxon>Sphingobacteriaceae</taxon>
        <taxon>Mucilaginibacter</taxon>
    </lineage>
</organism>
<evidence type="ECO:0000313" key="2">
    <source>
        <dbReference type="Proteomes" id="UP000002774"/>
    </source>
</evidence>
<accession>H1Y472</accession>
<dbReference type="Gene3D" id="1.10.260.40">
    <property type="entry name" value="lambda repressor-like DNA-binding domains"/>
    <property type="match status" value="1"/>
</dbReference>
<dbReference type="InterPro" id="IPR001387">
    <property type="entry name" value="Cro/C1-type_HTH"/>
</dbReference>